<dbReference type="Proteomes" id="UP000431401">
    <property type="component" value="Unassembled WGS sequence"/>
</dbReference>
<sequence length="158" mass="17402">MSASREVIARPRPSIEIAVEKAAEALDCTGTRALRVLLHAGVSAFWPSITDAPEKQIRGYESTIAALRRRWENRGSCFSDPAITARFRDMDAEAVAFLNLCAERSATQWLEPVDSIAAYSLSVMQGAVLRWLATNDEETLLVVFDDLVTCLSAKAVDR</sequence>
<dbReference type="OrthoDB" id="4564833at2"/>
<evidence type="ECO:0008006" key="3">
    <source>
        <dbReference type="Google" id="ProtNLM"/>
    </source>
</evidence>
<name>A0A7K0DTI2_9NOCA</name>
<protein>
    <recommendedName>
        <fullName evidence="3">TetR family transcriptional regulator</fullName>
    </recommendedName>
</protein>
<evidence type="ECO:0000313" key="1">
    <source>
        <dbReference type="EMBL" id="MQY28652.1"/>
    </source>
</evidence>
<proteinExistence type="predicted"/>
<comment type="caution">
    <text evidence="1">The sequence shown here is derived from an EMBL/GenBank/DDBJ whole genome shotgun (WGS) entry which is preliminary data.</text>
</comment>
<gene>
    <name evidence="1" type="ORF">NRB56_42360</name>
</gene>
<dbReference type="AlphaFoldDB" id="A0A7K0DTI2"/>
<dbReference type="RefSeq" id="WP_153344791.1">
    <property type="nucleotide sequence ID" value="NZ_WEGI01000009.1"/>
</dbReference>
<dbReference type="EMBL" id="WEGI01000009">
    <property type="protein sequence ID" value="MQY28652.1"/>
    <property type="molecule type" value="Genomic_DNA"/>
</dbReference>
<organism evidence="1 2">
    <name type="scientific">Nocardia aurantia</name>
    <dbReference type="NCBI Taxonomy" id="2585199"/>
    <lineage>
        <taxon>Bacteria</taxon>
        <taxon>Bacillati</taxon>
        <taxon>Actinomycetota</taxon>
        <taxon>Actinomycetes</taxon>
        <taxon>Mycobacteriales</taxon>
        <taxon>Nocardiaceae</taxon>
        <taxon>Nocardia</taxon>
    </lineage>
</organism>
<reference evidence="1 2" key="1">
    <citation type="submission" date="2019-10" db="EMBL/GenBank/DDBJ databases">
        <title>Nocardia macrotermitis sp. nov. and Nocardia aurantia sp. nov., isolated from the gut of fungus growing-termite Macrotermes natalensis.</title>
        <authorList>
            <person name="Benndorf R."/>
            <person name="Schwitalla J."/>
            <person name="Martin K."/>
            <person name="De Beer W."/>
            <person name="Kaster A.-K."/>
            <person name="Vollmers J."/>
            <person name="Poulsen M."/>
            <person name="Beemelmanns C."/>
        </authorList>
    </citation>
    <scope>NUCLEOTIDE SEQUENCE [LARGE SCALE GENOMIC DNA]</scope>
    <source>
        <strain evidence="1 2">RB56</strain>
    </source>
</reference>
<keyword evidence="2" id="KW-1185">Reference proteome</keyword>
<evidence type="ECO:0000313" key="2">
    <source>
        <dbReference type="Proteomes" id="UP000431401"/>
    </source>
</evidence>
<accession>A0A7K0DTI2</accession>